<evidence type="ECO:0000256" key="4">
    <source>
        <dbReference type="PROSITE-ProRule" id="PRU00339"/>
    </source>
</evidence>
<proteinExistence type="predicted"/>
<dbReference type="SUPFAM" id="SSF49478">
    <property type="entry name" value="Cna protein B-type domain"/>
    <property type="match status" value="1"/>
</dbReference>
<dbReference type="Gene3D" id="3.30.1330.60">
    <property type="entry name" value="OmpA-like domain"/>
    <property type="match status" value="1"/>
</dbReference>
<name>A0A226GNL1_9FLAO</name>
<gene>
    <name evidence="7" type="ORF">B0A66_22595</name>
</gene>
<dbReference type="PROSITE" id="PS50005">
    <property type="entry name" value="TPR"/>
    <property type="match status" value="1"/>
</dbReference>
<dbReference type="AlphaFoldDB" id="A0A226GNL1"/>
<dbReference type="PANTHER" id="PTHR30329:SF21">
    <property type="entry name" value="LIPOPROTEIN YIAD-RELATED"/>
    <property type="match status" value="1"/>
</dbReference>
<evidence type="ECO:0000313" key="7">
    <source>
        <dbReference type="EMBL" id="OXA83071.1"/>
    </source>
</evidence>
<evidence type="ECO:0000256" key="1">
    <source>
        <dbReference type="ARBA" id="ARBA00004442"/>
    </source>
</evidence>
<evidence type="ECO:0000259" key="6">
    <source>
        <dbReference type="PROSITE" id="PS51123"/>
    </source>
</evidence>
<dbReference type="PROSITE" id="PS51123">
    <property type="entry name" value="OMPA_2"/>
    <property type="match status" value="1"/>
</dbReference>
<dbReference type="Gene3D" id="1.25.40.10">
    <property type="entry name" value="Tetratricopeptide repeat domain"/>
    <property type="match status" value="1"/>
</dbReference>
<dbReference type="Pfam" id="PF00691">
    <property type="entry name" value="OmpA"/>
    <property type="match status" value="1"/>
</dbReference>
<dbReference type="EMBL" id="MUGW01000094">
    <property type="protein sequence ID" value="OXA83071.1"/>
    <property type="molecule type" value="Genomic_DNA"/>
</dbReference>
<keyword evidence="3" id="KW-0998">Cell outer membrane</keyword>
<keyword evidence="4" id="KW-0802">TPR repeat</keyword>
<dbReference type="Pfam" id="PF07676">
    <property type="entry name" value="PD40"/>
    <property type="match status" value="2"/>
</dbReference>
<dbReference type="GO" id="GO:0009279">
    <property type="term" value="C:cell outer membrane"/>
    <property type="evidence" value="ECO:0007669"/>
    <property type="project" value="UniProtKB-SubCell"/>
</dbReference>
<comment type="subcellular location">
    <subcellularLocation>
        <location evidence="1">Cell outer membrane</location>
    </subcellularLocation>
</comment>
<dbReference type="PRINTS" id="PR01021">
    <property type="entry name" value="OMPADOMAIN"/>
</dbReference>
<feature type="domain" description="OmpA-like" evidence="6">
    <location>
        <begin position="613"/>
        <end position="736"/>
    </location>
</feature>
<dbReference type="Gene3D" id="2.60.40.1120">
    <property type="entry name" value="Carboxypeptidase-like, regulatory domain"/>
    <property type="match status" value="1"/>
</dbReference>
<evidence type="ECO:0000313" key="8">
    <source>
        <dbReference type="Proteomes" id="UP000198345"/>
    </source>
</evidence>
<dbReference type="Pfam" id="PF13620">
    <property type="entry name" value="CarboxypepD_reg"/>
    <property type="match status" value="1"/>
</dbReference>
<dbReference type="InterPro" id="IPR019734">
    <property type="entry name" value="TPR_rpt"/>
</dbReference>
<dbReference type="CDD" id="cd07185">
    <property type="entry name" value="OmpA_C-like"/>
    <property type="match status" value="1"/>
</dbReference>
<evidence type="ECO:0000256" key="5">
    <source>
        <dbReference type="PROSITE-ProRule" id="PRU00473"/>
    </source>
</evidence>
<comment type="caution">
    <text evidence="7">The sequence shown here is derived from an EMBL/GenBank/DDBJ whole genome shotgun (WGS) entry which is preliminary data.</text>
</comment>
<dbReference type="InterPro" id="IPR006664">
    <property type="entry name" value="OMP_bac"/>
</dbReference>
<keyword evidence="2 5" id="KW-0472">Membrane</keyword>
<dbReference type="InterPro" id="IPR050330">
    <property type="entry name" value="Bact_OuterMem_StrucFunc"/>
</dbReference>
<dbReference type="InterPro" id="IPR011990">
    <property type="entry name" value="TPR-like_helical_dom_sf"/>
</dbReference>
<keyword evidence="8" id="KW-1185">Reference proteome</keyword>
<organism evidence="7 8">
    <name type="scientific">Flavobacterium hercynium</name>
    <dbReference type="NCBI Taxonomy" id="387094"/>
    <lineage>
        <taxon>Bacteria</taxon>
        <taxon>Pseudomonadati</taxon>
        <taxon>Bacteroidota</taxon>
        <taxon>Flavobacteriia</taxon>
        <taxon>Flavobacteriales</taxon>
        <taxon>Flavobacteriaceae</taxon>
        <taxon>Flavobacterium</taxon>
    </lineage>
</organism>
<feature type="repeat" description="TPR" evidence="4">
    <location>
        <begin position="59"/>
        <end position="92"/>
    </location>
</feature>
<reference evidence="7 8" key="1">
    <citation type="submission" date="2016-11" db="EMBL/GenBank/DDBJ databases">
        <title>Whole genomes of Flavobacteriaceae.</title>
        <authorList>
            <person name="Stine C."/>
            <person name="Li C."/>
            <person name="Tadesse D."/>
        </authorList>
    </citation>
    <scope>NUCLEOTIDE SEQUENCE [LARGE SCALE GENOMIC DNA]</scope>
    <source>
        <strain evidence="7 8">DSM 18292</strain>
    </source>
</reference>
<dbReference type="SUPFAM" id="SSF103088">
    <property type="entry name" value="OmpA-like"/>
    <property type="match status" value="1"/>
</dbReference>
<sequence length="738" mass="84759">MIRILTLFFCLSYFIGFSQNKNNNNAKILKAADEKFDEFSFIEARGLYRKLVKRGYKNKKVYAHLGDTFYYNSDYVYALKWYEKLMNDDDEDDRFSLEEYYHKYWVCLRASDKHEKAAESITNYWKKNGDSDDVKKWNPIDYLFAIEEQSGRYTEVTDAGFTGFGVALVPNQAAIEQDEEIEKFKITEKTRILKESIRKRMKADNNRIGLKADIEDIEKGEPQKEEDSTEIKQFKKLPRFKEIIFATARDSGVLVDRKHQWDRNPYLIFCSAEISEDGKLLKQKKLAGDLNSKYHQSTPVLTKDGMTMYFTRSVPTTKYKSKKANRKEVSHLKIFKADKVGNKWTNISELPYPINIEGTSSGHPALTPTDDQLYFSSNRKKKVFDSDLYVVSRKKNGKFEKVAESLGDDINTFGRETFPFVDSQGILYFASDGHPGLGGLDVYAAVKDSEDKYQVVNLGEPVNSSSDDFGYIIDNDSEKGYFSSNRKYIKGKDNLFSFIQNKPVTFPFKTEPLYFGIVKDIATGEVLEGVQIKIYNELNEEVETLVTDKEGKYVINLPPLKSHSFEFKKKGYAVDKVFVEGTKISQKTEIPVALFNELVIKVDDKFVTLKENDNLAEILKLKPIYFDYGGYSLRKSSKAELDKVIDILKSHPRISLEINAHTDSRGREDFNLKLSKNRAKTTVDYMINEGGISSDRLKSNGFGETQLINNCTDNVDCTAAEHELNRRCEFLTIIAPEE</sequence>
<dbReference type="InterPro" id="IPR006665">
    <property type="entry name" value="OmpA-like"/>
</dbReference>
<evidence type="ECO:0000256" key="3">
    <source>
        <dbReference type="ARBA" id="ARBA00023237"/>
    </source>
</evidence>
<dbReference type="SUPFAM" id="SSF82171">
    <property type="entry name" value="DPP6 N-terminal domain-like"/>
    <property type="match status" value="1"/>
</dbReference>
<dbReference type="RefSeq" id="WP_089052096.1">
    <property type="nucleotide sequence ID" value="NZ_FXTV01000009.1"/>
</dbReference>
<dbReference type="PANTHER" id="PTHR30329">
    <property type="entry name" value="STATOR ELEMENT OF FLAGELLAR MOTOR COMPLEX"/>
    <property type="match status" value="1"/>
</dbReference>
<dbReference type="InterPro" id="IPR011659">
    <property type="entry name" value="WD40"/>
</dbReference>
<dbReference type="Proteomes" id="UP000198345">
    <property type="component" value="Unassembled WGS sequence"/>
</dbReference>
<dbReference type="OrthoDB" id="9809364at2"/>
<evidence type="ECO:0000256" key="2">
    <source>
        <dbReference type="ARBA" id="ARBA00023136"/>
    </source>
</evidence>
<dbReference type="InterPro" id="IPR036737">
    <property type="entry name" value="OmpA-like_sf"/>
</dbReference>
<accession>A0A226GNL1</accession>
<protein>
    <recommendedName>
        <fullName evidence="6">OmpA-like domain-containing protein</fullName>
    </recommendedName>
</protein>
<dbReference type="SUPFAM" id="SSF48452">
    <property type="entry name" value="TPR-like"/>
    <property type="match status" value="1"/>
</dbReference>